<feature type="compositionally biased region" description="Pro residues" evidence="1">
    <location>
        <begin position="47"/>
        <end position="63"/>
    </location>
</feature>
<feature type="region of interest" description="Disordered" evidence="1">
    <location>
        <begin position="1"/>
        <end position="85"/>
    </location>
</feature>
<sequence>MYDTLIGRPSAVQEALAPSRGANGTSPEAAPSADCGVGDWTAGAADSPPPQRRPREPPPPPPKSTVTRPLSVTSIASSSSSSSSS</sequence>
<keyword evidence="3" id="KW-1185">Reference proteome</keyword>
<evidence type="ECO:0000313" key="3">
    <source>
        <dbReference type="Proteomes" id="UP000479000"/>
    </source>
</evidence>
<gene>
    <name evidence="2" type="ORF">NTEN_LOCUS20218</name>
</gene>
<name>A0A6H5HHF1_9HEMI</name>
<dbReference type="AlphaFoldDB" id="A0A6H5HHF1"/>
<evidence type="ECO:0000313" key="2">
    <source>
        <dbReference type="EMBL" id="CAB0015878.1"/>
    </source>
</evidence>
<dbReference type="EMBL" id="CADCXU010029686">
    <property type="protein sequence ID" value="CAB0015878.1"/>
    <property type="molecule type" value="Genomic_DNA"/>
</dbReference>
<evidence type="ECO:0000256" key="1">
    <source>
        <dbReference type="SAM" id="MobiDB-lite"/>
    </source>
</evidence>
<feature type="compositionally biased region" description="Polar residues" evidence="1">
    <location>
        <begin position="64"/>
        <end position="76"/>
    </location>
</feature>
<protein>
    <submittedName>
        <fullName evidence="2">Uncharacterized protein</fullName>
    </submittedName>
</protein>
<dbReference type="OrthoDB" id="1594986at2759"/>
<accession>A0A6H5HHF1</accession>
<proteinExistence type="predicted"/>
<dbReference type="Proteomes" id="UP000479000">
    <property type="component" value="Unassembled WGS sequence"/>
</dbReference>
<organism evidence="2 3">
    <name type="scientific">Nesidiocoris tenuis</name>
    <dbReference type="NCBI Taxonomy" id="355587"/>
    <lineage>
        <taxon>Eukaryota</taxon>
        <taxon>Metazoa</taxon>
        <taxon>Ecdysozoa</taxon>
        <taxon>Arthropoda</taxon>
        <taxon>Hexapoda</taxon>
        <taxon>Insecta</taxon>
        <taxon>Pterygota</taxon>
        <taxon>Neoptera</taxon>
        <taxon>Paraneoptera</taxon>
        <taxon>Hemiptera</taxon>
        <taxon>Heteroptera</taxon>
        <taxon>Panheteroptera</taxon>
        <taxon>Cimicomorpha</taxon>
        <taxon>Miridae</taxon>
        <taxon>Dicyphina</taxon>
        <taxon>Nesidiocoris</taxon>
    </lineage>
</organism>
<reference evidence="2 3" key="1">
    <citation type="submission" date="2020-02" db="EMBL/GenBank/DDBJ databases">
        <authorList>
            <person name="Ferguson B K."/>
        </authorList>
    </citation>
    <scope>NUCLEOTIDE SEQUENCE [LARGE SCALE GENOMIC DNA]</scope>
</reference>
<feature type="non-terminal residue" evidence="2">
    <location>
        <position position="85"/>
    </location>
</feature>